<dbReference type="SUPFAM" id="SSF100920">
    <property type="entry name" value="Heat shock protein 70kD (HSP70), peptide-binding domain"/>
    <property type="match status" value="1"/>
</dbReference>
<dbReference type="PANTHER" id="PTHR19375">
    <property type="entry name" value="HEAT SHOCK PROTEIN 70KDA"/>
    <property type="match status" value="1"/>
</dbReference>
<evidence type="ECO:0000256" key="1">
    <source>
        <dbReference type="ARBA" id="ARBA00022741"/>
    </source>
</evidence>
<proteinExistence type="predicted"/>
<evidence type="ECO:0000256" key="2">
    <source>
        <dbReference type="ARBA" id="ARBA00022840"/>
    </source>
</evidence>
<dbReference type="InterPro" id="IPR043129">
    <property type="entry name" value="ATPase_NBD"/>
</dbReference>
<dbReference type="SUPFAM" id="SSF53067">
    <property type="entry name" value="Actin-like ATPase domain"/>
    <property type="match status" value="1"/>
</dbReference>
<organism evidence="3">
    <name type="scientific">Grapevine leafroll-associated virus</name>
    <dbReference type="NCBI Taxonomy" id="38404"/>
    <lineage>
        <taxon>Viruses</taxon>
        <taxon>Riboviria</taxon>
        <taxon>Orthornavirae</taxon>
        <taxon>Kitrinoviricota</taxon>
        <taxon>Alsuviricetes</taxon>
        <taxon>Martellivirales</taxon>
        <taxon>Closteroviridae</taxon>
        <taxon>Ampelovirus</taxon>
    </lineage>
</organism>
<feature type="non-terminal residue" evidence="3">
    <location>
        <position position="1"/>
    </location>
</feature>
<dbReference type="Gene3D" id="3.30.420.40">
    <property type="match status" value="2"/>
</dbReference>
<dbReference type="GO" id="GO:0005524">
    <property type="term" value="F:ATP binding"/>
    <property type="evidence" value="ECO:0007669"/>
    <property type="project" value="UniProtKB-KW"/>
</dbReference>
<dbReference type="InterPro" id="IPR013126">
    <property type="entry name" value="Hsp_70_fam"/>
</dbReference>
<dbReference type="EMBL" id="HM153079">
    <property type="protein sequence ID" value="ADJ95800.1"/>
    <property type="molecule type" value="Genomic_RNA"/>
</dbReference>
<dbReference type="Pfam" id="PF00012">
    <property type="entry name" value="HSP70"/>
    <property type="match status" value="1"/>
</dbReference>
<dbReference type="InterPro" id="IPR029047">
    <property type="entry name" value="HSP70_peptide-bd_sf"/>
</dbReference>
<accession>D9ILU4</accession>
<evidence type="ECO:0000313" key="3">
    <source>
        <dbReference type="EMBL" id="ADJ95800.1"/>
    </source>
</evidence>
<reference evidence="3" key="1">
    <citation type="submission" date="2010-04" db="EMBL/GenBank/DDBJ databases">
        <title>Grapevine leafroll associated virus like Ampelovirus in Fraxinus excelsior.</title>
        <authorList>
            <person name="Pallett D.W."/>
            <person name="Wang H."/>
        </authorList>
    </citation>
    <scope>NUCLEOTIDE SEQUENCE</scope>
</reference>
<keyword evidence="1" id="KW-0547">Nucleotide-binding</keyword>
<dbReference type="PRINTS" id="PR00301">
    <property type="entry name" value="HEATSHOCK70"/>
</dbReference>
<dbReference type="GO" id="GO:0140662">
    <property type="term" value="F:ATP-dependent protein folding chaperone"/>
    <property type="evidence" value="ECO:0007669"/>
    <property type="project" value="InterPro"/>
</dbReference>
<feature type="non-terminal residue" evidence="3">
    <location>
        <position position="266"/>
    </location>
</feature>
<dbReference type="Gene3D" id="3.90.640.10">
    <property type="entry name" value="Actin, Chain A, domain 4"/>
    <property type="match status" value="1"/>
</dbReference>
<sequence>PLRALINEPTAAALCNLVLKSVTFPVIGVFDFGGGTFDVSFLRRQADVFAVLYSTGDNHLGGRDVDRAIAEFSAKTFHLNSVSGDFSIIVQNIKESLSSDSTKTKHLVVIGEKEMKLTLTSEELVAISKKFLNRAIALFKKGLEFLSFPNIVVVLTGGSSALPGLVDMLKEVKGVVDVLFDVDVYRVSVAIGAKLYCDLLSQSGRYVLLDSCTHTLSDETVGFVPKVMFEKGCAIPCARETQYEIAGSTMRYGLFEGERNKTWLNE</sequence>
<protein>
    <submittedName>
        <fullName evidence="3">Polyprotein</fullName>
    </submittedName>
</protein>
<keyword evidence="2" id="KW-0067">ATP-binding</keyword>
<name>D9ILU4_9CLOS</name>